<evidence type="ECO:0000313" key="10">
    <source>
        <dbReference type="EMBL" id="MDC0716641.1"/>
    </source>
</evidence>
<evidence type="ECO:0000259" key="9">
    <source>
        <dbReference type="PROSITE" id="PS50929"/>
    </source>
</evidence>
<dbReference type="EMBL" id="JAQNDL010000001">
    <property type="protein sequence ID" value="MDC0716641.1"/>
    <property type="molecule type" value="Genomic_DNA"/>
</dbReference>
<accession>A0ABT5DW53</accession>
<dbReference type="CDD" id="cd07346">
    <property type="entry name" value="ABC_6TM_exporters"/>
    <property type="match status" value="1"/>
</dbReference>
<dbReference type="SUPFAM" id="SSF52540">
    <property type="entry name" value="P-loop containing nucleoside triphosphate hydrolases"/>
    <property type="match status" value="1"/>
</dbReference>
<dbReference type="GO" id="GO:0005524">
    <property type="term" value="F:ATP binding"/>
    <property type="evidence" value="ECO:0007669"/>
    <property type="project" value="UniProtKB-KW"/>
</dbReference>
<feature type="transmembrane region" description="Helical" evidence="7">
    <location>
        <begin position="161"/>
        <end position="184"/>
    </location>
</feature>
<dbReference type="SMART" id="SM00382">
    <property type="entry name" value="AAA"/>
    <property type="match status" value="1"/>
</dbReference>
<dbReference type="SUPFAM" id="SSF90123">
    <property type="entry name" value="ABC transporter transmembrane region"/>
    <property type="match status" value="1"/>
</dbReference>
<evidence type="ECO:0000256" key="6">
    <source>
        <dbReference type="ARBA" id="ARBA00023136"/>
    </source>
</evidence>
<organism evidence="10 11">
    <name type="scientific">Nannocystis bainbridge</name>
    <dbReference type="NCBI Taxonomy" id="2995303"/>
    <lineage>
        <taxon>Bacteria</taxon>
        <taxon>Pseudomonadati</taxon>
        <taxon>Myxococcota</taxon>
        <taxon>Polyangia</taxon>
        <taxon>Nannocystales</taxon>
        <taxon>Nannocystaceae</taxon>
        <taxon>Nannocystis</taxon>
    </lineage>
</organism>
<gene>
    <name evidence="10" type="ORF">POL25_07045</name>
</gene>
<dbReference type="InterPro" id="IPR039421">
    <property type="entry name" value="Type_1_exporter"/>
</dbReference>
<evidence type="ECO:0000256" key="1">
    <source>
        <dbReference type="ARBA" id="ARBA00004651"/>
    </source>
</evidence>
<keyword evidence="2 7" id="KW-0812">Transmembrane</keyword>
<dbReference type="Gene3D" id="1.20.1560.10">
    <property type="entry name" value="ABC transporter type 1, transmembrane domain"/>
    <property type="match status" value="1"/>
</dbReference>
<protein>
    <submittedName>
        <fullName evidence="10">ABC transporter ATP-binding protein</fullName>
    </submittedName>
</protein>
<dbReference type="RefSeq" id="WP_272085132.1">
    <property type="nucleotide sequence ID" value="NZ_JAQNDL010000001.1"/>
</dbReference>
<evidence type="ECO:0000256" key="4">
    <source>
        <dbReference type="ARBA" id="ARBA00022840"/>
    </source>
</evidence>
<evidence type="ECO:0000259" key="8">
    <source>
        <dbReference type="PROSITE" id="PS50893"/>
    </source>
</evidence>
<keyword evidence="6 7" id="KW-0472">Membrane</keyword>
<dbReference type="Proteomes" id="UP001221686">
    <property type="component" value="Unassembled WGS sequence"/>
</dbReference>
<comment type="subcellular location">
    <subcellularLocation>
        <location evidence="1">Cell membrane</location>
        <topology evidence="1">Multi-pass membrane protein</topology>
    </subcellularLocation>
</comment>
<evidence type="ECO:0000256" key="2">
    <source>
        <dbReference type="ARBA" id="ARBA00022692"/>
    </source>
</evidence>
<proteinExistence type="predicted"/>
<dbReference type="PANTHER" id="PTHR43394">
    <property type="entry name" value="ATP-DEPENDENT PERMEASE MDL1, MITOCHONDRIAL"/>
    <property type="match status" value="1"/>
</dbReference>
<feature type="domain" description="ABC transmembrane type-1" evidence="9">
    <location>
        <begin position="43"/>
        <end position="333"/>
    </location>
</feature>
<dbReference type="InterPro" id="IPR003439">
    <property type="entry name" value="ABC_transporter-like_ATP-bd"/>
</dbReference>
<dbReference type="Pfam" id="PF00664">
    <property type="entry name" value="ABC_membrane"/>
    <property type="match status" value="1"/>
</dbReference>
<dbReference type="InterPro" id="IPR011527">
    <property type="entry name" value="ABC1_TM_dom"/>
</dbReference>
<dbReference type="PROSITE" id="PS50929">
    <property type="entry name" value="ABC_TM1F"/>
    <property type="match status" value="1"/>
</dbReference>
<evidence type="ECO:0000256" key="7">
    <source>
        <dbReference type="SAM" id="Phobius"/>
    </source>
</evidence>
<comment type="caution">
    <text evidence="10">The sequence shown here is derived from an EMBL/GenBank/DDBJ whole genome shotgun (WGS) entry which is preliminary data.</text>
</comment>
<feature type="transmembrane region" description="Helical" evidence="7">
    <location>
        <begin position="42"/>
        <end position="62"/>
    </location>
</feature>
<keyword evidence="11" id="KW-1185">Reference proteome</keyword>
<keyword evidence="5 7" id="KW-1133">Transmembrane helix</keyword>
<evidence type="ECO:0000313" key="11">
    <source>
        <dbReference type="Proteomes" id="UP001221686"/>
    </source>
</evidence>
<feature type="transmembrane region" description="Helical" evidence="7">
    <location>
        <begin position="190"/>
        <end position="209"/>
    </location>
</feature>
<dbReference type="Gene3D" id="3.40.50.300">
    <property type="entry name" value="P-loop containing nucleotide triphosphate hydrolases"/>
    <property type="match status" value="1"/>
</dbReference>
<sequence length="629" mass="68874">MATPLLTAAADPHDHARAADANAAGSPLLRLLGYVGPHRKYAALTICFGVLGFALSFVYPWLIGSAVDVIVAPPDPAFPLAARVATLRRLTEFAALTAIGHAVVVYGRGHFNIRLGYGIVADIRRELFDHLQKLSLLFFTRERTGAILARVVHDVHEAASLIYMGLIVAALDAVQLAIAVALLLAISWKLTLACLLLFPLYILVFAVMNPRVQRASERMHGQLTRISGNLVEQISGQALIKTYTAERREARRFAEQVARHEGLVVAQSHEGHLVASFGQLLVDVGTTLVLGYGGWLALHGEMTAGTMTRFLGYLLILFGPVRRFAELNIVYQTSISAMRRVFRMLEVQPCVVEPARPHRVAPQRGHVRFEDVSFRYRQDCDESRVGLDDDRDTSTASLARDAPCVLDHVTLEARPGELIAVVGPSGAGKTTLLSLLPRLYDVTSGRVLIDGVDVRDYSLTALRAAVGIVQQESFIFTGTVRENIAYGRPDAADEEIEAAARAAYAHEFITRLGDGYDTRLGERGVNLSGGQRQRISIARALLKDPRILILDEATSSLDAESEAIVQRALEVLMRSRTCLVIAHRLSTIRKADRIFVLDAGRVVECGTHRELLARDGAYTRLVRHQAAVG</sequence>
<dbReference type="InterPro" id="IPR017871">
    <property type="entry name" value="ABC_transporter-like_CS"/>
</dbReference>
<dbReference type="InterPro" id="IPR027417">
    <property type="entry name" value="P-loop_NTPase"/>
</dbReference>
<reference evidence="10 11" key="1">
    <citation type="submission" date="2022-11" db="EMBL/GenBank/DDBJ databases">
        <title>Minimal conservation of predation-associated metabolite biosynthetic gene clusters underscores biosynthetic potential of Myxococcota including descriptions for ten novel species: Archangium lansinium sp. nov., Myxococcus landrumus sp. nov., Nannocystis bai.</title>
        <authorList>
            <person name="Ahearne A."/>
            <person name="Stevens C."/>
            <person name="Dowd S."/>
        </authorList>
    </citation>
    <scope>NUCLEOTIDE SEQUENCE [LARGE SCALE GENOMIC DNA]</scope>
    <source>
        <strain evidence="10 11">BB15-2</strain>
    </source>
</reference>
<feature type="domain" description="ABC transporter" evidence="8">
    <location>
        <begin position="367"/>
        <end position="624"/>
    </location>
</feature>
<keyword evidence="3" id="KW-0547">Nucleotide-binding</keyword>
<dbReference type="PROSITE" id="PS00211">
    <property type="entry name" value="ABC_TRANSPORTER_1"/>
    <property type="match status" value="1"/>
</dbReference>
<dbReference type="PROSITE" id="PS50893">
    <property type="entry name" value="ABC_TRANSPORTER_2"/>
    <property type="match status" value="1"/>
</dbReference>
<dbReference type="InterPro" id="IPR003593">
    <property type="entry name" value="AAA+_ATPase"/>
</dbReference>
<name>A0ABT5DW53_9BACT</name>
<dbReference type="InterPro" id="IPR036640">
    <property type="entry name" value="ABC1_TM_sf"/>
</dbReference>
<evidence type="ECO:0000256" key="3">
    <source>
        <dbReference type="ARBA" id="ARBA00022741"/>
    </source>
</evidence>
<dbReference type="PANTHER" id="PTHR43394:SF1">
    <property type="entry name" value="ATP-BINDING CASSETTE SUB-FAMILY B MEMBER 10, MITOCHONDRIAL"/>
    <property type="match status" value="1"/>
</dbReference>
<keyword evidence="4 10" id="KW-0067">ATP-binding</keyword>
<evidence type="ECO:0000256" key="5">
    <source>
        <dbReference type="ARBA" id="ARBA00022989"/>
    </source>
</evidence>
<dbReference type="Pfam" id="PF00005">
    <property type="entry name" value="ABC_tran"/>
    <property type="match status" value="1"/>
</dbReference>